<dbReference type="Proteomes" id="UP000557392">
    <property type="component" value="Unassembled WGS sequence"/>
</dbReference>
<dbReference type="Pfam" id="PF03992">
    <property type="entry name" value="ABM"/>
    <property type="match status" value="1"/>
</dbReference>
<keyword evidence="2" id="KW-0503">Monooxygenase</keyword>
<comment type="caution">
    <text evidence="2">The sequence shown here is derived from an EMBL/GenBank/DDBJ whole genome shotgun (WGS) entry which is preliminary data.</text>
</comment>
<evidence type="ECO:0000313" key="3">
    <source>
        <dbReference type="Proteomes" id="UP000557392"/>
    </source>
</evidence>
<dbReference type="RefSeq" id="WP_183999638.1">
    <property type="nucleotide sequence ID" value="NZ_JACIEH010000003.1"/>
</dbReference>
<evidence type="ECO:0000259" key="1">
    <source>
        <dbReference type="PROSITE" id="PS51725"/>
    </source>
</evidence>
<dbReference type="PANTHER" id="PTHR33336:SF15">
    <property type="entry name" value="ABM DOMAIN-CONTAINING PROTEIN"/>
    <property type="match status" value="1"/>
</dbReference>
<gene>
    <name evidence="2" type="ORF">GGR46_003903</name>
</gene>
<feature type="domain" description="ABM" evidence="1">
    <location>
        <begin position="2"/>
        <end position="91"/>
    </location>
</feature>
<dbReference type="EMBL" id="JACIEH010000003">
    <property type="protein sequence ID" value="MBB4100331.1"/>
    <property type="molecule type" value="Genomic_DNA"/>
</dbReference>
<dbReference type="SUPFAM" id="SSF54909">
    <property type="entry name" value="Dimeric alpha+beta barrel"/>
    <property type="match status" value="1"/>
</dbReference>
<accession>A0A7W6JVK8</accession>
<dbReference type="Gene3D" id="3.30.70.100">
    <property type="match status" value="1"/>
</dbReference>
<dbReference type="AlphaFoldDB" id="A0A7W6JVK8"/>
<dbReference type="InterPro" id="IPR050744">
    <property type="entry name" value="AI-2_Isomerase_LsrG"/>
</dbReference>
<dbReference type="PROSITE" id="PS51725">
    <property type="entry name" value="ABM"/>
    <property type="match status" value="1"/>
</dbReference>
<organism evidence="2 3">
    <name type="scientific">Sphingomonas kyeonggiensis</name>
    <dbReference type="NCBI Taxonomy" id="1268553"/>
    <lineage>
        <taxon>Bacteria</taxon>
        <taxon>Pseudomonadati</taxon>
        <taxon>Pseudomonadota</taxon>
        <taxon>Alphaproteobacteria</taxon>
        <taxon>Sphingomonadales</taxon>
        <taxon>Sphingomonadaceae</taxon>
        <taxon>Sphingomonas</taxon>
    </lineage>
</organism>
<dbReference type="InterPro" id="IPR011008">
    <property type="entry name" value="Dimeric_a/b-barrel"/>
</dbReference>
<protein>
    <submittedName>
        <fullName evidence="2">Quinol monooxygenase YgiN</fullName>
    </submittedName>
</protein>
<name>A0A7W6JVK8_9SPHN</name>
<keyword evidence="2" id="KW-0560">Oxidoreductase</keyword>
<evidence type="ECO:0000313" key="2">
    <source>
        <dbReference type="EMBL" id="MBB4100331.1"/>
    </source>
</evidence>
<keyword evidence="3" id="KW-1185">Reference proteome</keyword>
<sequence length="99" mass="10946">MLIITGTFRVPRASLEAARPVMAAMVEGSRAEAGCLHYSYGEDVLDPGLIHVIEQWQDRATLEAHWASPHIQAWRAAWPELGIGERDLTLFETDSGQAC</sequence>
<proteinExistence type="predicted"/>
<reference evidence="2 3" key="1">
    <citation type="submission" date="2020-08" db="EMBL/GenBank/DDBJ databases">
        <title>Genomic Encyclopedia of Type Strains, Phase IV (KMG-IV): sequencing the most valuable type-strain genomes for metagenomic binning, comparative biology and taxonomic classification.</title>
        <authorList>
            <person name="Goeker M."/>
        </authorList>
    </citation>
    <scope>NUCLEOTIDE SEQUENCE [LARGE SCALE GENOMIC DNA]</scope>
    <source>
        <strain evidence="2 3">DSM 101806</strain>
    </source>
</reference>
<dbReference type="InterPro" id="IPR007138">
    <property type="entry name" value="ABM_dom"/>
</dbReference>
<dbReference type="GO" id="GO:0004497">
    <property type="term" value="F:monooxygenase activity"/>
    <property type="evidence" value="ECO:0007669"/>
    <property type="project" value="UniProtKB-KW"/>
</dbReference>
<dbReference type="PANTHER" id="PTHR33336">
    <property type="entry name" value="QUINOL MONOOXYGENASE YGIN-RELATED"/>
    <property type="match status" value="1"/>
</dbReference>